<dbReference type="InterPro" id="IPR004651">
    <property type="entry name" value="HisF"/>
</dbReference>
<dbReference type="GO" id="GO:0000105">
    <property type="term" value="P:L-histidine biosynthetic process"/>
    <property type="evidence" value="ECO:0007669"/>
    <property type="project" value="UniProtKB-UniPathway"/>
</dbReference>
<protein>
    <recommendedName>
        <fullName evidence="3">Imidazole glycerol phosphate synthase subunit HisF</fullName>
        <ecNumber evidence="2">4.3.2.10</ecNumber>
    </recommendedName>
    <alternativeName>
        <fullName evidence="8">IGP synthase subunit HisF</fullName>
    </alternativeName>
    <alternativeName>
        <fullName evidence="9">ImGP synthase subunit HisF</fullName>
    </alternativeName>
</protein>
<evidence type="ECO:0000256" key="11">
    <source>
        <dbReference type="RuleBase" id="RU003657"/>
    </source>
</evidence>
<dbReference type="SUPFAM" id="SSF51366">
    <property type="entry name" value="Ribulose-phoshate binding barrel"/>
    <property type="match status" value="1"/>
</dbReference>
<evidence type="ECO:0000256" key="7">
    <source>
        <dbReference type="ARBA" id="ARBA00023239"/>
    </source>
</evidence>
<dbReference type="GO" id="GO:0000107">
    <property type="term" value="F:imidazoleglycerol-phosphate synthase activity"/>
    <property type="evidence" value="ECO:0007669"/>
    <property type="project" value="InterPro"/>
</dbReference>
<dbReference type="InterPro" id="IPR050064">
    <property type="entry name" value="IGPS_HisA/HisF"/>
</dbReference>
<reference evidence="12 13" key="1">
    <citation type="submission" date="2018-05" db="EMBL/GenBank/DDBJ databases">
        <title>Draft genome of Methanospirillum stamsii Pt1.</title>
        <authorList>
            <person name="Dueholm M.S."/>
            <person name="Nielsen P.H."/>
            <person name="Bakmann L.F."/>
            <person name="Otzen D.E."/>
        </authorList>
    </citation>
    <scope>NUCLEOTIDE SEQUENCE [LARGE SCALE GENOMIC DNA]</scope>
    <source>
        <strain evidence="12 13">Pt1</strain>
    </source>
</reference>
<keyword evidence="6 11" id="KW-0368">Histidine biosynthesis</keyword>
<dbReference type="CDD" id="cd04731">
    <property type="entry name" value="HisF"/>
    <property type="match status" value="1"/>
</dbReference>
<evidence type="ECO:0000256" key="1">
    <source>
        <dbReference type="ARBA" id="ARBA00005091"/>
    </source>
</evidence>
<evidence type="ECO:0000256" key="3">
    <source>
        <dbReference type="ARBA" id="ARBA00016318"/>
    </source>
</evidence>
<dbReference type="InterPro" id="IPR011060">
    <property type="entry name" value="RibuloseP-bd_barrel"/>
</dbReference>
<gene>
    <name evidence="12" type="ORF">DLD82_16440</name>
</gene>
<dbReference type="AlphaFoldDB" id="A0A2V2N3Q3"/>
<comment type="catalytic activity">
    <reaction evidence="10">
        <text>5-[(5-phospho-1-deoxy-D-ribulos-1-ylimino)methylamino]-1-(5-phospho-beta-D-ribosyl)imidazole-4-carboxamide + L-glutamine = D-erythro-1-(imidazol-4-yl)glycerol 3-phosphate + 5-amino-1-(5-phospho-beta-D-ribosyl)imidazole-4-carboxamide + L-glutamate + H(+)</text>
        <dbReference type="Rhea" id="RHEA:24793"/>
        <dbReference type="ChEBI" id="CHEBI:15378"/>
        <dbReference type="ChEBI" id="CHEBI:29985"/>
        <dbReference type="ChEBI" id="CHEBI:58278"/>
        <dbReference type="ChEBI" id="CHEBI:58359"/>
        <dbReference type="ChEBI" id="CHEBI:58475"/>
        <dbReference type="ChEBI" id="CHEBI:58525"/>
        <dbReference type="EC" id="4.3.2.10"/>
    </reaction>
</comment>
<evidence type="ECO:0000313" key="12">
    <source>
        <dbReference type="EMBL" id="PWR70101.1"/>
    </source>
</evidence>
<evidence type="ECO:0000313" key="13">
    <source>
        <dbReference type="Proteomes" id="UP000245934"/>
    </source>
</evidence>
<keyword evidence="4" id="KW-0963">Cytoplasm</keyword>
<keyword evidence="13" id="KW-1185">Reference proteome</keyword>
<accession>A0A2V2N3Q3</accession>
<comment type="similarity">
    <text evidence="11">Belongs to the HisA/HisF family.</text>
</comment>
<dbReference type="UniPathway" id="UPA00031">
    <property type="reaction ID" value="UER00010"/>
</dbReference>
<dbReference type="EMBL" id="QGMZ01000047">
    <property type="protein sequence ID" value="PWR70101.1"/>
    <property type="molecule type" value="Genomic_DNA"/>
</dbReference>
<dbReference type="InterPro" id="IPR006062">
    <property type="entry name" value="His_biosynth"/>
</dbReference>
<evidence type="ECO:0000256" key="9">
    <source>
        <dbReference type="ARBA" id="ARBA00032401"/>
    </source>
</evidence>
<dbReference type="PANTHER" id="PTHR21235">
    <property type="entry name" value="IMIDAZOLE GLYCEROL PHOSPHATE SYNTHASE SUBUNIT HISF/H IGP SYNTHASE SUBUNIT HISF/H"/>
    <property type="match status" value="1"/>
</dbReference>
<evidence type="ECO:0000256" key="5">
    <source>
        <dbReference type="ARBA" id="ARBA00022605"/>
    </source>
</evidence>
<evidence type="ECO:0000256" key="8">
    <source>
        <dbReference type="ARBA" id="ARBA00031409"/>
    </source>
</evidence>
<proteinExistence type="inferred from homology"/>
<dbReference type="EC" id="4.3.2.10" evidence="2"/>
<evidence type="ECO:0000256" key="4">
    <source>
        <dbReference type="ARBA" id="ARBA00022490"/>
    </source>
</evidence>
<dbReference type="Pfam" id="PF00977">
    <property type="entry name" value="His_biosynth"/>
    <property type="match status" value="1"/>
</dbReference>
<evidence type="ECO:0000256" key="10">
    <source>
        <dbReference type="ARBA" id="ARBA00047838"/>
    </source>
</evidence>
<evidence type="ECO:0000256" key="6">
    <source>
        <dbReference type="ARBA" id="ARBA00023102"/>
    </source>
</evidence>
<dbReference type="GO" id="GO:0016829">
    <property type="term" value="F:lyase activity"/>
    <property type="evidence" value="ECO:0007669"/>
    <property type="project" value="UniProtKB-KW"/>
</dbReference>
<keyword evidence="7" id="KW-0456">Lyase</keyword>
<keyword evidence="5 11" id="KW-0028">Amino-acid biosynthesis</keyword>
<dbReference type="Gene3D" id="3.20.20.70">
    <property type="entry name" value="Aldolase class I"/>
    <property type="match status" value="1"/>
</dbReference>
<dbReference type="InterPro" id="IPR013785">
    <property type="entry name" value="Aldolase_TIM"/>
</dbReference>
<sequence length="253" mass="27478">MLLTRVMPCLLLKNQRLVKTVKFKNPQYIGDPVNAIKIYNEKEVDELIILDISASVNQQPPDYEIIENISNECFMPVTYGGGITNTTQMQKIFNLGIEKIAINHKGLQNISFFTEASKEFGCQSVVASIDVKKTLLGRYLVTSLSGNYSSSYTPGEYAKQVESAGAGEILLYSIERDGTWSGFDYNLIQAVSGSISIPLIACGGAGKITDFAEAVKHGASAVAIGSMAVYQGKDKGVLIKFPSKDEINSVLLS</sequence>
<dbReference type="NCBIfam" id="NF038364">
    <property type="entry name" value="AglZ_HisF2_fam"/>
    <property type="match status" value="1"/>
</dbReference>
<comment type="pathway">
    <text evidence="1">Amino-acid biosynthesis; L-histidine biosynthesis; L-histidine from 5-phospho-alpha-D-ribose 1-diphosphate: step 5/9.</text>
</comment>
<evidence type="ECO:0000256" key="2">
    <source>
        <dbReference type="ARBA" id="ARBA00012809"/>
    </source>
</evidence>
<name>A0A2V2N3Q3_9EURY</name>
<organism evidence="12 13">
    <name type="scientific">Methanospirillum stamsii</name>
    <dbReference type="NCBI Taxonomy" id="1277351"/>
    <lineage>
        <taxon>Archaea</taxon>
        <taxon>Methanobacteriati</taxon>
        <taxon>Methanobacteriota</taxon>
        <taxon>Stenosarchaea group</taxon>
        <taxon>Methanomicrobia</taxon>
        <taxon>Methanomicrobiales</taxon>
        <taxon>Methanospirillaceae</taxon>
        <taxon>Methanospirillum</taxon>
    </lineage>
</organism>
<comment type="caution">
    <text evidence="12">The sequence shown here is derived from an EMBL/GenBank/DDBJ whole genome shotgun (WGS) entry which is preliminary data.</text>
</comment>
<dbReference type="PANTHER" id="PTHR21235:SF2">
    <property type="entry name" value="IMIDAZOLE GLYCEROL PHOSPHATE SYNTHASE HISHF"/>
    <property type="match status" value="1"/>
</dbReference>
<dbReference type="Proteomes" id="UP000245934">
    <property type="component" value="Unassembled WGS sequence"/>
</dbReference>